<evidence type="ECO:0000313" key="2">
    <source>
        <dbReference type="Proteomes" id="UP001182556"/>
    </source>
</evidence>
<keyword evidence="2" id="KW-1185">Reference proteome</keyword>
<proteinExistence type="predicted"/>
<comment type="caution">
    <text evidence="1">The sequence shown here is derived from an EMBL/GenBank/DDBJ whole genome shotgun (WGS) entry which is preliminary data.</text>
</comment>
<dbReference type="EMBL" id="JAODAN010000011">
    <property type="protein sequence ID" value="KAK1921229.1"/>
    <property type="molecule type" value="Genomic_DNA"/>
</dbReference>
<accession>A0AAD9CSP3</accession>
<protein>
    <submittedName>
        <fullName evidence="1">Uncharacterized protein</fullName>
    </submittedName>
</protein>
<dbReference type="AlphaFoldDB" id="A0AAD9CSP3"/>
<sequence length="200" mass="22267">MSTLSQMTSRAHRQRGASAVTICCYFESMCVETMANSSTPMHGKPPDRPRLASCFNSATGQVGRNNGAMFRPPLQLHFSPFCRDRLALTHRYKAWPGFALRENPSIKPRQRLGDDHIIDPWTNHGLQLDHLGRPASFRGSKKVGRVVIAGQWTVVKRHLPVCASLFLVARAAIRWIEALRQPNRQSATSAIVIDASVPIT</sequence>
<reference evidence="1" key="1">
    <citation type="submission" date="2023-02" db="EMBL/GenBank/DDBJ databases">
        <title>Identification and recombinant expression of a fungal hydrolase from Papiliotrema laurentii that hydrolyzes apple cutin and clears colloidal polyester polyurethane.</title>
        <authorList>
            <consortium name="DOE Joint Genome Institute"/>
            <person name="Roman V.A."/>
            <person name="Bojanowski C."/>
            <person name="Crable B.R."/>
            <person name="Wagner D.N."/>
            <person name="Hung C.S."/>
            <person name="Nadeau L.J."/>
            <person name="Schratz L."/>
            <person name="Haridas S."/>
            <person name="Pangilinan J."/>
            <person name="Lipzen A."/>
            <person name="Na H."/>
            <person name="Yan M."/>
            <person name="Ng V."/>
            <person name="Grigoriev I.V."/>
            <person name="Spatafora J.W."/>
            <person name="Barlow D."/>
            <person name="Biffinger J."/>
            <person name="Kelley-Loughnane N."/>
            <person name="Varaljay V.A."/>
            <person name="Crookes-Goodson W.J."/>
        </authorList>
    </citation>
    <scope>NUCLEOTIDE SEQUENCE</scope>
    <source>
        <strain evidence="1">5307AH</strain>
    </source>
</reference>
<name>A0AAD9CSP3_PAPLA</name>
<organism evidence="1 2">
    <name type="scientific">Papiliotrema laurentii</name>
    <name type="common">Cryptococcus laurentii</name>
    <dbReference type="NCBI Taxonomy" id="5418"/>
    <lineage>
        <taxon>Eukaryota</taxon>
        <taxon>Fungi</taxon>
        <taxon>Dikarya</taxon>
        <taxon>Basidiomycota</taxon>
        <taxon>Agaricomycotina</taxon>
        <taxon>Tremellomycetes</taxon>
        <taxon>Tremellales</taxon>
        <taxon>Rhynchogastremaceae</taxon>
        <taxon>Papiliotrema</taxon>
    </lineage>
</organism>
<gene>
    <name evidence="1" type="ORF">DB88DRAFT_93964</name>
</gene>
<evidence type="ECO:0000313" key="1">
    <source>
        <dbReference type="EMBL" id="KAK1921229.1"/>
    </source>
</evidence>
<dbReference type="Proteomes" id="UP001182556">
    <property type="component" value="Unassembled WGS sequence"/>
</dbReference>